<dbReference type="Gene3D" id="3.90.550.10">
    <property type="entry name" value="Spore Coat Polysaccharide Biosynthesis Protein SpsA, Chain A"/>
    <property type="match status" value="1"/>
</dbReference>
<dbReference type="Proteomes" id="UP001595579">
    <property type="component" value="Unassembled WGS sequence"/>
</dbReference>
<dbReference type="NCBIfam" id="TIGR04282">
    <property type="entry name" value="glyco_like_cofC"/>
    <property type="match status" value="1"/>
</dbReference>
<accession>A0ABV7LRF3</accession>
<proteinExistence type="predicted"/>
<protein>
    <submittedName>
        <fullName evidence="1">TIGR04282 family arsenosugar biosynthesis glycosyltransferase</fullName>
    </submittedName>
</protein>
<gene>
    <name evidence="1" type="ORF">ACFOEV_15090</name>
</gene>
<dbReference type="InterPro" id="IPR018641">
    <property type="entry name" value="Trfase_1_rSAM/seldom-assoc"/>
</dbReference>
<dbReference type="Pfam" id="PF09837">
    <property type="entry name" value="DUF2064"/>
    <property type="match status" value="1"/>
</dbReference>
<sequence length="216" mass="24031">MRAETPHGPSPRASFPLAILAKAPVPGQVKTRLIPRLGKQGAAQLHERLLRHTLTIALEATSAEHIVLWTALEHSHTVFLELAKRHGIALRAQPAGDLGKRMHYALLSMRGPGLVIGSDCPVLSPALLSRCWHALQDADGVFLPAEDGGYALVGTRRSNMRLFEHIDWGTERVMAQTRRRADELGWNIAYPAEVWDIDRPEDIERWQRLAHCASES</sequence>
<reference evidence="2" key="1">
    <citation type="journal article" date="2019" name="Int. J. Syst. Evol. Microbiol.">
        <title>The Global Catalogue of Microorganisms (GCM) 10K type strain sequencing project: providing services to taxonomists for standard genome sequencing and annotation.</title>
        <authorList>
            <consortium name="The Broad Institute Genomics Platform"/>
            <consortium name="The Broad Institute Genome Sequencing Center for Infectious Disease"/>
            <person name="Wu L."/>
            <person name="Ma J."/>
        </authorList>
    </citation>
    <scope>NUCLEOTIDE SEQUENCE [LARGE SCALE GENOMIC DNA]</scope>
    <source>
        <strain evidence="2">CECT 7698</strain>
    </source>
</reference>
<dbReference type="EMBL" id="JBHRUG010000029">
    <property type="protein sequence ID" value="MFC3284924.1"/>
    <property type="molecule type" value="Genomic_DNA"/>
</dbReference>
<comment type="caution">
    <text evidence="1">The sequence shown here is derived from an EMBL/GenBank/DDBJ whole genome shotgun (WGS) entry which is preliminary data.</text>
</comment>
<dbReference type="PANTHER" id="PTHR36529:SF1">
    <property type="entry name" value="GLYCOSYLTRANSFERASE"/>
    <property type="match status" value="1"/>
</dbReference>
<dbReference type="InterPro" id="IPR029044">
    <property type="entry name" value="Nucleotide-diphossugar_trans"/>
</dbReference>
<evidence type="ECO:0000313" key="1">
    <source>
        <dbReference type="EMBL" id="MFC3284924.1"/>
    </source>
</evidence>
<dbReference type="SUPFAM" id="SSF53448">
    <property type="entry name" value="Nucleotide-diphospho-sugar transferases"/>
    <property type="match status" value="1"/>
</dbReference>
<dbReference type="RefSeq" id="WP_386775369.1">
    <property type="nucleotide sequence ID" value="NZ_JBHRUG010000029.1"/>
</dbReference>
<dbReference type="PANTHER" id="PTHR36529">
    <property type="entry name" value="SLL1095 PROTEIN"/>
    <property type="match status" value="1"/>
</dbReference>
<organism evidence="1 2">
    <name type="scientific">Litchfieldella rifensis</name>
    <dbReference type="NCBI Taxonomy" id="762643"/>
    <lineage>
        <taxon>Bacteria</taxon>
        <taxon>Pseudomonadati</taxon>
        <taxon>Pseudomonadota</taxon>
        <taxon>Gammaproteobacteria</taxon>
        <taxon>Oceanospirillales</taxon>
        <taxon>Halomonadaceae</taxon>
        <taxon>Litchfieldella</taxon>
    </lineage>
</organism>
<name>A0ABV7LRF3_9GAMM</name>
<keyword evidence="2" id="KW-1185">Reference proteome</keyword>
<evidence type="ECO:0000313" key="2">
    <source>
        <dbReference type="Proteomes" id="UP001595579"/>
    </source>
</evidence>